<keyword evidence="3" id="KW-0812">Transmembrane</keyword>
<evidence type="ECO:0000256" key="1">
    <source>
        <dbReference type="ARBA" id="ARBA00022448"/>
    </source>
</evidence>
<evidence type="ECO:0000256" key="6">
    <source>
        <dbReference type="ARBA" id="ARBA00023010"/>
    </source>
</evidence>
<dbReference type="InterPro" id="IPR022813">
    <property type="entry name" value="SecD/SecF_arch_bac"/>
</dbReference>
<dbReference type="InterPro" id="IPR048631">
    <property type="entry name" value="SecD_1st"/>
</dbReference>
<keyword evidence="5" id="KW-1133">Transmembrane helix</keyword>
<evidence type="ECO:0000313" key="10">
    <source>
        <dbReference type="Proteomes" id="UP001596207"/>
    </source>
</evidence>
<evidence type="ECO:0000313" key="9">
    <source>
        <dbReference type="EMBL" id="MFC5944808.1"/>
    </source>
</evidence>
<protein>
    <submittedName>
        <fullName evidence="9">Protein translocase subunit SecD</fullName>
    </submittedName>
</protein>
<comment type="caution">
    <text evidence="9">The sequence shown here is derived from an EMBL/GenBank/DDBJ whole genome shotgun (WGS) entry which is preliminary data.</text>
</comment>
<dbReference type="PANTHER" id="PTHR30081">
    <property type="entry name" value="PROTEIN-EXPORT MEMBRANE PROTEIN SEC"/>
    <property type="match status" value="1"/>
</dbReference>
<evidence type="ECO:0000256" key="7">
    <source>
        <dbReference type="ARBA" id="ARBA00023136"/>
    </source>
</evidence>
<keyword evidence="10" id="KW-1185">Reference proteome</keyword>
<dbReference type="Gene3D" id="3.30.70.3220">
    <property type="match status" value="1"/>
</dbReference>
<keyword evidence="1" id="KW-0813">Transport</keyword>
<sequence>MRPGRQLAVLGLIFVVLYLLVFFSGGASGGFKDRLEPRLGLDLVGGTRMTLEATNSLDGKPPTAENLEEARQIIENRVNAYGVAEAEVVTEGNRNIVISLPGENRDLTDVGSAAELRFRKVLKAADGSGAAAPPAPTPTPA</sequence>
<evidence type="ECO:0000259" key="8">
    <source>
        <dbReference type="Pfam" id="PF21760"/>
    </source>
</evidence>
<evidence type="ECO:0000256" key="5">
    <source>
        <dbReference type="ARBA" id="ARBA00022989"/>
    </source>
</evidence>
<keyword evidence="4" id="KW-0653">Protein transport</keyword>
<evidence type="ECO:0000256" key="3">
    <source>
        <dbReference type="ARBA" id="ARBA00022692"/>
    </source>
</evidence>
<proteinExistence type="predicted"/>
<keyword evidence="2" id="KW-1003">Cell membrane</keyword>
<dbReference type="EMBL" id="JBHSQQ010000221">
    <property type="protein sequence ID" value="MFC5944808.1"/>
    <property type="molecule type" value="Genomic_DNA"/>
</dbReference>
<accession>A0ABW1HW01</accession>
<dbReference type="Pfam" id="PF07549">
    <property type="entry name" value="Sec_GG"/>
    <property type="match status" value="1"/>
</dbReference>
<organism evidence="9 10">
    <name type="scientific">Micromonospora harpali</name>
    <dbReference type="NCBI Taxonomy" id="1490225"/>
    <lineage>
        <taxon>Bacteria</taxon>
        <taxon>Bacillati</taxon>
        <taxon>Actinomycetota</taxon>
        <taxon>Actinomycetes</taxon>
        <taxon>Micromonosporales</taxon>
        <taxon>Micromonosporaceae</taxon>
        <taxon>Micromonospora</taxon>
    </lineage>
</organism>
<dbReference type="PANTHER" id="PTHR30081:SF1">
    <property type="entry name" value="PROTEIN TRANSLOCASE SUBUNIT SECD"/>
    <property type="match status" value="1"/>
</dbReference>
<keyword evidence="7" id="KW-0472">Membrane</keyword>
<name>A0ABW1HW01_9ACTN</name>
<dbReference type="InterPro" id="IPR022646">
    <property type="entry name" value="SecD/SecF_CS"/>
</dbReference>
<keyword evidence="6" id="KW-0811">Translocation</keyword>
<feature type="non-terminal residue" evidence="9">
    <location>
        <position position="141"/>
    </location>
</feature>
<dbReference type="Proteomes" id="UP001596207">
    <property type="component" value="Unassembled WGS sequence"/>
</dbReference>
<evidence type="ECO:0000256" key="2">
    <source>
        <dbReference type="ARBA" id="ARBA00022475"/>
    </source>
</evidence>
<evidence type="ECO:0000256" key="4">
    <source>
        <dbReference type="ARBA" id="ARBA00022927"/>
    </source>
</evidence>
<gene>
    <name evidence="9" type="ORF">ACFPZ4_25455</name>
</gene>
<dbReference type="Pfam" id="PF21760">
    <property type="entry name" value="SecD_1st"/>
    <property type="match status" value="1"/>
</dbReference>
<reference evidence="10" key="1">
    <citation type="journal article" date="2019" name="Int. J. Syst. Evol. Microbiol.">
        <title>The Global Catalogue of Microorganisms (GCM) 10K type strain sequencing project: providing services to taxonomists for standard genome sequencing and annotation.</title>
        <authorList>
            <consortium name="The Broad Institute Genomics Platform"/>
            <consortium name="The Broad Institute Genome Sequencing Center for Infectious Disease"/>
            <person name="Wu L."/>
            <person name="Ma J."/>
        </authorList>
    </citation>
    <scope>NUCLEOTIDE SEQUENCE [LARGE SCALE GENOMIC DNA]</scope>
    <source>
        <strain evidence="10">CGMCC 4.7173</strain>
    </source>
</reference>
<feature type="domain" description="Protein translocase subunit SecDF P1" evidence="8">
    <location>
        <begin position="68"/>
        <end position="121"/>
    </location>
</feature>